<comment type="caution">
    <text evidence="6">The sequence shown here is derived from an EMBL/GenBank/DDBJ whole genome shotgun (WGS) entry which is preliminary data.</text>
</comment>
<dbReference type="InterPro" id="IPR011057">
    <property type="entry name" value="Mss4-like_sf"/>
</dbReference>
<feature type="domain" description="CENP-V/GFA" evidence="5">
    <location>
        <begin position="2"/>
        <end position="119"/>
    </location>
</feature>
<reference evidence="7" key="1">
    <citation type="journal article" date="2020" name="MBio">
        <title>Horizontal gene transfer to a defensive symbiont with a reduced genome amongst a multipartite beetle microbiome.</title>
        <authorList>
            <person name="Waterworth S.C."/>
            <person name="Florez L.V."/>
            <person name="Rees E.R."/>
            <person name="Hertweck C."/>
            <person name="Kaltenpoth M."/>
            <person name="Kwan J.C."/>
        </authorList>
    </citation>
    <scope>NUCLEOTIDE SEQUENCE [LARGE SCALE GENOMIC DNA]</scope>
</reference>
<evidence type="ECO:0000256" key="3">
    <source>
        <dbReference type="ARBA" id="ARBA00022833"/>
    </source>
</evidence>
<dbReference type="PANTHER" id="PTHR33337:SF40">
    <property type="entry name" value="CENP-V_GFA DOMAIN-CONTAINING PROTEIN-RELATED"/>
    <property type="match status" value="1"/>
</dbReference>
<keyword evidence="4" id="KW-0456">Lyase</keyword>
<evidence type="ECO:0000313" key="7">
    <source>
        <dbReference type="Proteomes" id="UP000490535"/>
    </source>
</evidence>
<sequence length="132" mass="14681">MYTASCLCGGIQLEIRSEISEIYVCHCQQCQKAQGSAFVAITPIDNKDFIIVQGDELLGEYYATENKKRVFCKQCASPLYSAGLDLPDVVRLRVGIINEAVKAKIISHAFTKHKAAWFEILDDATQFNEAVC</sequence>
<protein>
    <submittedName>
        <fullName evidence="6">Glutathione-dependent formaldehyde-activating enzyme</fullName>
    </submittedName>
</protein>
<dbReference type="GO" id="GO:0016846">
    <property type="term" value="F:carbon-sulfur lyase activity"/>
    <property type="evidence" value="ECO:0007669"/>
    <property type="project" value="InterPro"/>
</dbReference>
<dbReference type="GO" id="GO:0046872">
    <property type="term" value="F:metal ion binding"/>
    <property type="evidence" value="ECO:0007669"/>
    <property type="project" value="UniProtKB-KW"/>
</dbReference>
<dbReference type="PROSITE" id="PS51891">
    <property type="entry name" value="CENP_V_GFA"/>
    <property type="match status" value="1"/>
</dbReference>
<dbReference type="Proteomes" id="UP000490535">
    <property type="component" value="Unassembled WGS sequence"/>
</dbReference>
<evidence type="ECO:0000256" key="4">
    <source>
        <dbReference type="ARBA" id="ARBA00023239"/>
    </source>
</evidence>
<comment type="similarity">
    <text evidence="1">Belongs to the Gfa family.</text>
</comment>
<evidence type="ECO:0000313" key="6">
    <source>
        <dbReference type="EMBL" id="KAF1022221.1"/>
    </source>
</evidence>
<dbReference type="AlphaFoldDB" id="A0A833PDJ3"/>
<dbReference type="SUPFAM" id="SSF51316">
    <property type="entry name" value="Mss4-like"/>
    <property type="match status" value="1"/>
</dbReference>
<proteinExistence type="inferred from homology"/>
<gene>
    <name evidence="6" type="primary">gfa_2</name>
    <name evidence="6" type="ORF">GAK29_03241</name>
</gene>
<dbReference type="InterPro" id="IPR006913">
    <property type="entry name" value="CENP-V/GFA"/>
</dbReference>
<evidence type="ECO:0000259" key="5">
    <source>
        <dbReference type="PROSITE" id="PS51891"/>
    </source>
</evidence>
<accession>A0A833PDJ3</accession>
<dbReference type="EMBL" id="WNDP01000096">
    <property type="protein sequence ID" value="KAF1022221.1"/>
    <property type="molecule type" value="Genomic_DNA"/>
</dbReference>
<keyword evidence="3" id="KW-0862">Zinc</keyword>
<evidence type="ECO:0000256" key="2">
    <source>
        <dbReference type="ARBA" id="ARBA00022723"/>
    </source>
</evidence>
<keyword evidence="2" id="KW-0479">Metal-binding</keyword>
<dbReference type="Pfam" id="PF04828">
    <property type="entry name" value="GFA"/>
    <property type="match status" value="1"/>
</dbReference>
<evidence type="ECO:0000256" key="1">
    <source>
        <dbReference type="ARBA" id="ARBA00005495"/>
    </source>
</evidence>
<name>A0A833PDJ3_ACIBZ</name>
<dbReference type="PANTHER" id="PTHR33337">
    <property type="entry name" value="GFA DOMAIN-CONTAINING PROTEIN"/>
    <property type="match status" value="1"/>
</dbReference>
<dbReference type="Gene3D" id="3.90.1590.10">
    <property type="entry name" value="glutathione-dependent formaldehyde- activating enzyme (gfa)"/>
    <property type="match status" value="1"/>
</dbReference>
<organism evidence="6 7">
    <name type="scientific">Acinetobacter bereziniae</name>
    <name type="common">Acinetobacter genomosp. 10</name>
    <dbReference type="NCBI Taxonomy" id="106648"/>
    <lineage>
        <taxon>Bacteria</taxon>
        <taxon>Pseudomonadati</taxon>
        <taxon>Pseudomonadota</taxon>
        <taxon>Gammaproteobacteria</taxon>
        <taxon>Moraxellales</taxon>
        <taxon>Moraxellaceae</taxon>
        <taxon>Acinetobacter</taxon>
    </lineage>
</organism>